<dbReference type="RefSeq" id="WP_212786268.1">
    <property type="nucleotide sequence ID" value="NZ_AP019536.1"/>
</dbReference>
<dbReference type="AlphaFoldDB" id="A0AAN1SXE6"/>
<evidence type="ECO:0000313" key="1">
    <source>
        <dbReference type="EMBL" id="BBI98650.1"/>
    </source>
</evidence>
<evidence type="ECO:0008006" key="3">
    <source>
        <dbReference type="Google" id="ProtNLM"/>
    </source>
</evidence>
<reference evidence="1 2" key="1">
    <citation type="submission" date="2019-03" db="EMBL/GenBank/DDBJ databases">
        <title>Complete genome sequence of Ferrigenium kumadai strain An22, a microaerophilic iron-oxidizing bacterium isolated from a paddy field soil.</title>
        <authorList>
            <person name="Watanabe T."/>
            <person name="Asakawa S."/>
        </authorList>
    </citation>
    <scope>NUCLEOTIDE SEQUENCE [LARGE SCALE GENOMIC DNA]</scope>
    <source>
        <strain evidence="1 2">An22</strain>
    </source>
</reference>
<keyword evidence="2" id="KW-1185">Reference proteome</keyword>
<gene>
    <name evidence="1" type="ORF">FGKAn22_03430</name>
</gene>
<organism evidence="1 2">
    <name type="scientific">Ferrigenium kumadai</name>
    <dbReference type="NCBI Taxonomy" id="1682490"/>
    <lineage>
        <taxon>Bacteria</taxon>
        <taxon>Pseudomonadati</taxon>
        <taxon>Pseudomonadota</taxon>
        <taxon>Betaproteobacteria</taxon>
        <taxon>Nitrosomonadales</taxon>
        <taxon>Gallionellaceae</taxon>
        <taxon>Ferrigenium</taxon>
    </lineage>
</organism>
<dbReference type="EMBL" id="AP019536">
    <property type="protein sequence ID" value="BBI98650.1"/>
    <property type="molecule type" value="Genomic_DNA"/>
</dbReference>
<proteinExistence type="predicted"/>
<dbReference type="Proteomes" id="UP001319121">
    <property type="component" value="Chromosome"/>
</dbReference>
<accession>A0AAN1SXE6</accession>
<name>A0AAN1SXE6_9PROT</name>
<evidence type="ECO:0000313" key="2">
    <source>
        <dbReference type="Proteomes" id="UP001319121"/>
    </source>
</evidence>
<protein>
    <recommendedName>
        <fullName evidence="3">MSHA biogenesis protein MshP</fullName>
    </recommendedName>
</protein>
<dbReference type="KEGG" id="fku:FGKAn22_03430"/>
<sequence length="140" mass="14231">MMSLRQKGFSLVSAIFLLVVIAALGTFAVTLSVTQNQSQAMDVMGARAYQAALAGVEWAAYNVNVQPVSAATAWGCVASSVTVGGNLAAFSPVTVNCSATSAVEGVSTVWIYDVSAVASAGGASGDLNYVEQVATAKFAR</sequence>